<dbReference type="InterPro" id="IPR015424">
    <property type="entry name" value="PyrdxlP-dep_Trfase"/>
</dbReference>
<dbReference type="InterPro" id="IPR004839">
    <property type="entry name" value="Aminotransferase_I/II_large"/>
</dbReference>
<comment type="caution">
    <text evidence="7">The sequence shown here is derived from an EMBL/GenBank/DDBJ whole genome shotgun (WGS) entry which is preliminary data.</text>
</comment>
<protein>
    <submittedName>
        <fullName evidence="7">PLP-dependent aminotransferase family protein</fullName>
    </submittedName>
</protein>
<gene>
    <name evidence="7" type="ORF">ACFSKO_19020</name>
</gene>
<feature type="domain" description="HTH gntR-type" evidence="6">
    <location>
        <begin position="11"/>
        <end position="79"/>
    </location>
</feature>
<dbReference type="InterPro" id="IPR015422">
    <property type="entry name" value="PyrdxlP-dep_Trfase_small"/>
</dbReference>
<dbReference type="Gene3D" id="3.40.640.10">
    <property type="entry name" value="Type I PLP-dependent aspartate aminotransferase-like (Major domain)"/>
    <property type="match status" value="1"/>
</dbReference>
<dbReference type="Gene3D" id="1.10.10.10">
    <property type="entry name" value="Winged helix-like DNA-binding domain superfamily/Winged helix DNA-binding domain"/>
    <property type="match status" value="1"/>
</dbReference>
<keyword evidence="4" id="KW-0238">DNA-binding</keyword>
<evidence type="ECO:0000256" key="3">
    <source>
        <dbReference type="ARBA" id="ARBA00023015"/>
    </source>
</evidence>
<dbReference type="PANTHER" id="PTHR46577">
    <property type="entry name" value="HTH-TYPE TRANSCRIPTIONAL REGULATORY PROTEIN GABR"/>
    <property type="match status" value="1"/>
</dbReference>
<name>A0ABW5BP39_9PROT</name>
<dbReference type="InterPro" id="IPR015421">
    <property type="entry name" value="PyrdxlP-dep_Trfase_major"/>
</dbReference>
<evidence type="ECO:0000256" key="2">
    <source>
        <dbReference type="ARBA" id="ARBA00022898"/>
    </source>
</evidence>
<dbReference type="Proteomes" id="UP001597294">
    <property type="component" value="Unassembled WGS sequence"/>
</dbReference>
<comment type="similarity">
    <text evidence="1">In the C-terminal section; belongs to the class-I pyridoxal-phosphate-dependent aminotransferase family.</text>
</comment>
<evidence type="ECO:0000259" key="6">
    <source>
        <dbReference type="PROSITE" id="PS50949"/>
    </source>
</evidence>
<keyword evidence="7" id="KW-0032">Aminotransferase</keyword>
<dbReference type="CDD" id="cd00609">
    <property type="entry name" value="AAT_like"/>
    <property type="match status" value="1"/>
</dbReference>
<keyword evidence="2" id="KW-0663">Pyridoxal phosphate</keyword>
<keyword evidence="3" id="KW-0805">Transcription regulation</keyword>
<accession>A0ABW5BP39</accession>
<dbReference type="SMART" id="SM00345">
    <property type="entry name" value="HTH_GNTR"/>
    <property type="match status" value="1"/>
</dbReference>
<dbReference type="GO" id="GO:0008483">
    <property type="term" value="F:transaminase activity"/>
    <property type="evidence" value="ECO:0007669"/>
    <property type="project" value="UniProtKB-KW"/>
</dbReference>
<dbReference type="Gene3D" id="3.90.1150.10">
    <property type="entry name" value="Aspartate Aminotransferase, domain 1"/>
    <property type="match status" value="1"/>
</dbReference>
<dbReference type="PANTHER" id="PTHR46577:SF1">
    <property type="entry name" value="HTH-TYPE TRANSCRIPTIONAL REGULATORY PROTEIN GABR"/>
    <property type="match status" value="1"/>
</dbReference>
<dbReference type="PROSITE" id="PS50949">
    <property type="entry name" value="HTH_GNTR"/>
    <property type="match status" value="1"/>
</dbReference>
<keyword evidence="8" id="KW-1185">Reference proteome</keyword>
<dbReference type="InterPro" id="IPR000524">
    <property type="entry name" value="Tscrpt_reg_HTH_GntR"/>
</dbReference>
<dbReference type="RefSeq" id="WP_380254633.1">
    <property type="nucleotide sequence ID" value="NZ_JBHUII010000013.1"/>
</dbReference>
<evidence type="ECO:0000313" key="8">
    <source>
        <dbReference type="Proteomes" id="UP001597294"/>
    </source>
</evidence>
<reference evidence="8" key="1">
    <citation type="journal article" date="2019" name="Int. J. Syst. Evol. Microbiol.">
        <title>The Global Catalogue of Microorganisms (GCM) 10K type strain sequencing project: providing services to taxonomists for standard genome sequencing and annotation.</title>
        <authorList>
            <consortium name="The Broad Institute Genomics Platform"/>
            <consortium name="The Broad Institute Genome Sequencing Center for Infectious Disease"/>
            <person name="Wu L."/>
            <person name="Ma J."/>
        </authorList>
    </citation>
    <scope>NUCLEOTIDE SEQUENCE [LARGE SCALE GENOMIC DNA]</scope>
    <source>
        <strain evidence="8">CGMCC 4.7192</strain>
    </source>
</reference>
<dbReference type="Pfam" id="PF00155">
    <property type="entry name" value="Aminotran_1_2"/>
    <property type="match status" value="1"/>
</dbReference>
<dbReference type="EMBL" id="JBHUII010000013">
    <property type="protein sequence ID" value="MFD2207712.1"/>
    <property type="molecule type" value="Genomic_DNA"/>
</dbReference>
<dbReference type="CDD" id="cd07377">
    <property type="entry name" value="WHTH_GntR"/>
    <property type="match status" value="1"/>
</dbReference>
<keyword evidence="7" id="KW-0808">Transferase</keyword>
<dbReference type="Pfam" id="PF00392">
    <property type="entry name" value="GntR"/>
    <property type="match status" value="1"/>
</dbReference>
<dbReference type="SUPFAM" id="SSF46785">
    <property type="entry name" value="Winged helix' DNA-binding domain"/>
    <property type="match status" value="1"/>
</dbReference>
<evidence type="ECO:0000256" key="5">
    <source>
        <dbReference type="ARBA" id="ARBA00023163"/>
    </source>
</evidence>
<dbReference type="SUPFAM" id="SSF53383">
    <property type="entry name" value="PLP-dependent transferases"/>
    <property type="match status" value="1"/>
</dbReference>
<dbReference type="InterPro" id="IPR036388">
    <property type="entry name" value="WH-like_DNA-bd_sf"/>
</dbReference>
<evidence type="ECO:0000256" key="4">
    <source>
        <dbReference type="ARBA" id="ARBA00023125"/>
    </source>
</evidence>
<dbReference type="InterPro" id="IPR051446">
    <property type="entry name" value="HTH_trans_reg/aminotransferase"/>
</dbReference>
<sequence length="453" mass="49723">MWKPELNPEVKIKYLAVVDAIATAIRKGELRPGEQLPTHRDLAWDLKMNLSTVTQAYKEATRRHLIGGEVGRGTFVLASSREAELFALKKKSPKTMIDLSTNLPADFPDDECSQILLGEGLEKGIGLNAFSYHSPEVLMRAQVASSHWLSWRGCEVEPREIVPCAGAQQALFATLLALCGPGATVLVEEYTFPGMKAIARQLRLRLHGVSCDEEGILPEALYAAINASGAKIAVLVPNLQNPTGTVMLEQRRKAIAKIIKENDLLVIEDDVYGALSGMPPLAIDLPNNTVLLSSLSKAVSPGLRFGFVSGAERWIAPIRAEVHATHWAMSPFMIELACLWIEEGRAFARADWQRHEVERRWNLAQSRLRGLGAVCWKRTPCPHLWLLTSGASAETTRKLRANGVEVVPDSFFAAGRKETGRIRICLTAPKSCAVLSQALDKIIGCADAFLYDA</sequence>
<organism evidence="7 8">
    <name type="scientific">Kiloniella antarctica</name>
    <dbReference type="NCBI Taxonomy" id="1550907"/>
    <lineage>
        <taxon>Bacteria</taxon>
        <taxon>Pseudomonadati</taxon>
        <taxon>Pseudomonadota</taxon>
        <taxon>Alphaproteobacteria</taxon>
        <taxon>Rhodospirillales</taxon>
        <taxon>Kiloniellaceae</taxon>
        <taxon>Kiloniella</taxon>
    </lineage>
</organism>
<evidence type="ECO:0000313" key="7">
    <source>
        <dbReference type="EMBL" id="MFD2207712.1"/>
    </source>
</evidence>
<evidence type="ECO:0000256" key="1">
    <source>
        <dbReference type="ARBA" id="ARBA00005384"/>
    </source>
</evidence>
<proteinExistence type="inferred from homology"/>
<dbReference type="InterPro" id="IPR036390">
    <property type="entry name" value="WH_DNA-bd_sf"/>
</dbReference>
<keyword evidence="5" id="KW-0804">Transcription</keyword>